<dbReference type="GO" id="GO:0008973">
    <property type="term" value="F:phosphopentomutase activity"/>
    <property type="evidence" value="ECO:0007669"/>
    <property type="project" value="UniProtKB-UniRule"/>
</dbReference>
<gene>
    <name evidence="6" type="primary">deoB</name>
    <name evidence="9" type="ORF">AY555_07095</name>
</gene>
<dbReference type="STRING" id="1549855.AY555_07095"/>
<comment type="cofactor">
    <cofactor evidence="6">
        <name>Mn(2+)</name>
        <dbReference type="ChEBI" id="CHEBI:29035"/>
    </cofactor>
    <text evidence="6">Binds 2 manganese ions.</text>
</comment>
<feature type="binding site" evidence="6">
    <location>
        <position position="308"/>
    </location>
    <ligand>
        <name>Mn(2+)</name>
        <dbReference type="ChEBI" id="CHEBI:29035"/>
        <label>2</label>
    </ligand>
</feature>
<dbReference type="EC" id="5.4.2.7" evidence="6 7"/>
<dbReference type="Gene3D" id="3.40.720.10">
    <property type="entry name" value="Alkaline Phosphatase, subunit A"/>
    <property type="match status" value="1"/>
</dbReference>
<dbReference type="GO" id="GO:0005829">
    <property type="term" value="C:cytosol"/>
    <property type="evidence" value="ECO:0007669"/>
    <property type="project" value="TreeGrafter"/>
</dbReference>
<feature type="binding site" evidence="6">
    <location>
        <position position="303"/>
    </location>
    <ligand>
        <name>Mn(2+)</name>
        <dbReference type="ChEBI" id="CHEBI:29035"/>
        <label>2</label>
    </ligand>
</feature>
<accession>A0A143DE01</accession>
<proteinExistence type="inferred from homology"/>
<dbReference type="InterPro" id="IPR010045">
    <property type="entry name" value="DeoB"/>
</dbReference>
<keyword evidence="3 6" id="KW-0479">Metal-binding</keyword>
<dbReference type="GO" id="GO:0030145">
    <property type="term" value="F:manganese ion binding"/>
    <property type="evidence" value="ECO:0007669"/>
    <property type="project" value="UniProtKB-UniRule"/>
</dbReference>
<organism evidence="9 10">
    <name type="scientific">Haematospirillum jordaniae</name>
    <dbReference type="NCBI Taxonomy" id="1549855"/>
    <lineage>
        <taxon>Bacteria</taxon>
        <taxon>Pseudomonadati</taxon>
        <taxon>Pseudomonadota</taxon>
        <taxon>Alphaproteobacteria</taxon>
        <taxon>Rhodospirillales</taxon>
        <taxon>Novispirillaceae</taxon>
        <taxon>Haematospirillum</taxon>
    </lineage>
</organism>
<dbReference type="KEGG" id="hjo:AY555_07095"/>
<dbReference type="OrthoDB" id="9769930at2"/>
<keyword evidence="5 6" id="KW-0413">Isomerase</keyword>
<feature type="binding site" evidence="6">
    <location>
        <position position="345"/>
    </location>
    <ligand>
        <name>Mn(2+)</name>
        <dbReference type="ChEBI" id="CHEBI:29035"/>
        <label>1</label>
    </ligand>
</feature>
<dbReference type="InterPro" id="IPR017850">
    <property type="entry name" value="Alkaline_phosphatase_core_sf"/>
</dbReference>
<dbReference type="NCBIfam" id="TIGR01696">
    <property type="entry name" value="deoB"/>
    <property type="match status" value="1"/>
</dbReference>
<dbReference type="EMBL" id="CP014525">
    <property type="protein sequence ID" value="AMW34981.1"/>
    <property type="molecule type" value="Genomic_DNA"/>
</dbReference>
<evidence type="ECO:0000256" key="6">
    <source>
        <dbReference type="HAMAP-Rule" id="MF_00740"/>
    </source>
</evidence>
<comment type="catalytic activity">
    <reaction evidence="6">
        <text>2-deoxy-alpha-D-ribose 1-phosphate = 2-deoxy-D-ribose 5-phosphate</text>
        <dbReference type="Rhea" id="RHEA:27658"/>
        <dbReference type="ChEBI" id="CHEBI:57259"/>
        <dbReference type="ChEBI" id="CHEBI:62877"/>
        <dbReference type="EC" id="5.4.2.7"/>
    </reaction>
</comment>
<dbReference type="NCBIfam" id="NF003766">
    <property type="entry name" value="PRK05362.1"/>
    <property type="match status" value="1"/>
</dbReference>
<name>A0A143DE01_9PROT</name>
<dbReference type="InterPro" id="IPR024052">
    <property type="entry name" value="Phosphopentomutase_DeoB_cap_sf"/>
</dbReference>
<feature type="binding site" evidence="6">
    <location>
        <position position="344"/>
    </location>
    <ligand>
        <name>Mn(2+)</name>
        <dbReference type="ChEBI" id="CHEBI:29035"/>
        <label>1</label>
    </ligand>
</feature>
<dbReference type="GO" id="GO:0006018">
    <property type="term" value="P:2-deoxyribose 1-phosphate catabolic process"/>
    <property type="evidence" value="ECO:0007669"/>
    <property type="project" value="UniProtKB-UniRule"/>
</dbReference>
<dbReference type="GO" id="GO:0006015">
    <property type="term" value="P:5-phosphoribose 1-diphosphate biosynthetic process"/>
    <property type="evidence" value="ECO:0007669"/>
    <property type="project" value="UniProtKB-UniPathway"/>
</dbReference>
<dbReference type="HAMAP" id="MF_00740">
    <property type="entry name" value="Phosphopentomut"/>
    <property type="match status" value="1"/>
</dbReference>
<dbReference type="InterPro" id="IPR006124">
    <property type="entry name" value="Metalloenzyme"/>
</dbReference>
<dbReference type="SUPFAM" id="SSF143856">
    <property type="entry name" value="DeoB insert domain-like"/>
    <property type="match status" value="1"/>
</dbReference>
<dbReference type="PANTHER" id="PTHR21110:SF0">
    <property type="entry name" value="PHOSPHOPENTOMUTASE"/>
    <property type="match status" value="1"/>
</dbReference>
<dbReference type="GO" id="GO:0009117">
    <property type="term" value="P:nucleotide metabolic process"/>
    <property type="evidence" value="ECO:0007669"/>
    <property type="project" value="UniProtKB-UniRule"/>
</dbReference>
<dbReference type="GO" id="GO:0000287">
    <property type="term" value="F:magnesium ion binding"/>
    <property type="evidence" value="ECO:0007669"/>
    <property type="project" value="UniProtKB-UniRule"/>
</dbReference>
<evidence type="ECO:0000256" key="5">
    <source>
        <dbReference type="ARBA" id="ARBA00023235"/>
    </source>
</evidence>
<protein>
    <recommendedName>
        <fullName evidence="6 7">Phosphopentomutase</fullName>
        <ecNumber evidence="6 7">5.4.2.7</ecNumber>
    </recommendedName>
    <alternativeName>
        <fullName evidence="6">Phosphodeoxyribomutase</fullName>
    </alternativeName>
</protein>
<reference evidence="9 10" key="1">
    <citation type="submission" date="2016-02" db="EMBL/GenBank/DDBJ databases">
        <title>Complete Genome of H5569, the type strain of the newly described species Haematospirillium jordaniae.</title>
        <authorList>
            <person name="Nicholson A.C."/>
            <person name="Humrighouse B.W."/>
            <person name="Loparov V."/>
            <person name="McQuiston J.R."/>
        </authorList>
    </citation>
    <scope>NUCLEOTIDE SEQUENCE [LARGE SCALE GENOMIC DNA]</scope>
    <source>
        <strain evidence="9 10">H5569</strain>
    </source>
</reference>
<keyword evidence="10" id="KW-1185">Reference proteome</keyword>
<evidence type="ECO:0000256" key="7">
    <source>
        <dbReference type="NCBIfam" id="TIGR01696"/>
    </source>
</evidence>
<evidence type="ECO:0000256" key="1">
    <source>
        <dbReference type="ARBA" id="ARBA00010373"/>
    </source>
</evidence>
<evidence type="ECO:0000256" key="4">
    <source>
        <dbReference type="ARBA" id="ARBA00023211"/>
    </source>
</evidence>
<feature type="domain" description="Metalloenzyme" evidence="8">
    <location>
        <begin position="1"/>
        <end position="395"/>
    </location>
</feature>
<feature type="binding site" evidence="6">
    <location>
        <position position="9"/>
    </location>
    <ligand>
        <name>Mn(2+)</name>
        <dbReference type="ChEBI" id="CHEBI:29035"/>
        <label>1</label>
    </ligand>
</feature>
<evidence type="ECO:0000256" key="2">
    <source>
        <dbReference type="ARBA" id="ARBA00022490"/>
    </source>
</evidence>
<comment type="catalytic activity">
    <reaction evidence="6">
        <text>alpha-D-ribose 1-phosphate = D-ribose 5-phosphate</text>
        <dbReference type="Rhea" id="RHEA:18793"/>
        <dbReference type="ChEBI" id="CHEBI:57720"/>
        <dbReference type="ChEBI" id="CHEBI:78346"/>
        <dbReference type="EC" id="5.4.2.7"/>
    </reaction>
</comment>
<dbReference type="PIRSF" id="PIRSF001491">
    <property type="entry name" value="Ppentomutase"/>
    <property type="match status" value="1"/>
</dbReference>
<evidence type="ECO:0000259" key="8">
    <source>
        <dbReference type="Pfam" id="PF01676"/>
    </source>
</evidence>
<dbReference type="GeneID" id="53316920"/>
<dbReference type="FunFam" id="3.30.70.1250:FF:000001">
    <property type="entry name" value="Phosphopentomutase"/>
    <property type="match status" value="1"/>
</dbReference>
<dbReference type="CDD" id="cd16009">
    <property type="entry name" value="PPM"/>
    <property type="match status" value="1"/>
</dbReference>
<comment type="subcellular location">
    <subcellularLocation>
        <location evidence="6">Cytoplasm</location>
    </subcellularLocation>
</comment>
<comment type="similarity">
    <text evidence="1 6">Belongs to the phosphopentomutase family.</text>
</comment>
<dbReference type="Proteomes" id="UP000076066">
    <property type="component" value="Chromosome"/>
</dbReference>
<evidence type="ECO:0000313" key="10">
    <source>
        <dbReference type="Proteomes" id="UP000076066"/>
    </source>
</evidence>
<dbReference type="Pfam" id="PF01676">
    <property type="entry name" value="Metalloenzyme"/>
    <property type="match status" value="1"/>
</dbReference>
<keyword evidence="4 6" id="KW-0464">Manganese</keyword>
<evidence type="ECO:0000256" key="3">
    <source>
        <dbReference type="ARBA" id="ARBA00022723"/>
    </source>
</evidence>
<dbReference type="Gene3D" id="3.30.70.1250">
    <property type="entry name" value="Phosphopentomutase"/>
    <property type="match status" value="1"/>
</dbReference>
<dbReference type="SUPFAM" id="SSF53649">
    <property type="entry name" value="Alkaline phosphatase-like"/>
    <property type="match status" value="1"/>
</dbReference>
<keyword evidence="2 6" id="KW-0963">Cytoplasm</keyword>
<dbReference type="UniPathway" id="UPA00087">
    <property type="reaction ID" value="UER00173"/>
</dbReference>
<sequence>MRAIILIMDSFGIGATPDAERFGDQGASTIGHIAQWCRDGRADSPERSGPLRIPNLERLGIGLAARLATGELPAGFNPQPDIIGAWAAAREISSGKDTPSGHWELAGVPIRFDWGYFEKKDNTFPPTLLENLVRRFDLPGWLGNCHASGTTIIAEMGEEHVRTGRPIFYTSSDSVFQIACHEESFGLQRLYDLCEIAFEEVRPYNICRVIARPFIGTTADTFKRTGNRRDLAVKPPAPTVLEKLSNAGGTVVGIGKIPDIYAHVGITRSIKASGHDALWDATLQAMKDTGPNSIIMTNFVDFDQTWGHRRDVAGYAAGLEHFDNRLPELMACLGKNDVLLVSADHGCDPTWQGSDHTREHVPVLAFGPRIPPGNEGIRETFADVGQSLAHMFSLSPFPDGTVMPWARALSP</sequence>
<comment type="pathway">
    <text evidence="6">Carbohydrate degradation; 2-deoxy-D-ribose 1-phosphate degradation; D-glyceraldehyde 3-phosphate and acetaldehyde from 2-deoxy-alpha-D-ribose 1-phosphate: step 1/2.</text>
</comment>
<evidence type="ECO:0000313" key="9">
    <source>
        <dbReference type="EMBL" id="AMW34981.1"/>
    </source>
</evidence>
<feature type="binding site" evidence="6">
    <location>
        <position position="356"/>
    </location>
    <ligand>
        <name>Mn(2+)</name>
        <dbReference type="ChEBI" id="CHEBI:29035"/>
        <label>2</label>
    </ligand>
</feature>
<dbReference type="GO" id="GO:0043094">
    <property type="term" value="P:metabolic compound salvage"/>
    <property type="evidence" value="ECO:0007669"/>
    <property type="project" value="UniProtKB-UniRule"/>
</dbReference>
<comment type="function">
    <text evidence="6">Isomerase that catalyzes the conversion of deoxy-ribose 1-phosphate (dRib-1-P) and ribose 1-phosphate (Rib-1-P) to deoxy-ribose 5-phosphate (dRib-5-P) and ribose 5-phosphate (Rib-5-P), respectively.</text>
</comment>
<dbReference type="RefSeq" id="WP_066135140.1">
    <property type="nucleotide sequence ID" value="NZ_CP014525.1"/>
</dbReference>
<dbReference type="AlphaFoldDB" id="A0A143DE01"/>
<dbReference type="PANTHER" id="PTHR21110">
    <property type="entry name" value="PHOSPHOPENTOMUTASE"/>
    <property type="match status" value="1"/>
</dbReference>